<dbReference type="AlphaFoldDB" id="A0A645B5Q3"/>
<sequence>MKGHGPTLVTGDESGDLCPPWADAGSACLARRSDVVLHGLDIVRQVDHPARRVHDRGEAGGDLGLDLDGLLDGRGELHR</sequence>
<proteinExistence type="predicted"/>
<gene>
    <name evidence="1" type="ORF">SDC9_103882</name>
</gene>
<accession>A0A645B5Q3</accession>
<protein>
    <submittedName>
        <fullName evidence="1">Uncharacterized protein</fullName>
    </submittedName>
</protein>
<organism evidence="1">
    <name type="scientific">bioreactor metagenome</name>
    <dbReference type="NCBI Taxonomy" id="1076179"/>
    <lineage>
        <taxon>unclassified sequences</taxon>
        <taxon>metagenomes</taxon>
        <taxon>ecological metagenomes</taxon>
    </lineage>
</organism>
<dbReference type="EMBL" id="VSSQ01016075">
    <property type="protein sequence ID" value="MPM57064.1"/>
    <property type="molecule type" value="Genomic_DNA"/>
</dbReference>
<reference evidence="1" key="1">
    <citation type="submission" date="2019-08" db="EMBL/GenBank/DDBJ databases">
        <authorList>
            <person name="Kucharzyk K."/>
            <person name="Murdoch R.W."/>
            <person name="Higgins S."/>
            <person name="Loffler F."/>
        </authorList>
    </citation>
    <scope>NUCLEOTIDE SEQUENCE</scope>
</reference>
<evidence type="ECO:0000313" key="1">
    <source>
        <dbReference type="EMBL" id="MPM57064.1"/>
    </source>
</evidence>
<name>A0A645B5Q3_9ZZZZ</name>
<comment type="caution">
    <text evidence="1">The sequence shown here is derived from an EMBL/GenBank/DDBJ whole genome shotgun (WGS) entry which is preliminary data.</text>
</comment>